<evidence type="ECO:0000313" key="3">
    <source>
        <dbReference type="Proteomes" id="UP000440513"/>
    </source>
</evidence>
<sequence length="411" mass="45440">MKKKIINSCGYLMLAGSVACYSLSGAYAYKSNELKVTSTITTGDVDIAIQENQISEDGETLEPFENDQIIVPGDTISKIVTVKNLANPCYLRMKVVYAQDASEDATVKTAPISEEKQTGEWIGNDGLDGIYLNGISADWVNGSDGYFYYTKDIQTGESIQFFESVSFPKEWTERSSEQTCQLDVTAEAVQAANFQPDFMKEQPWGDTEIELCLHENDGSITSKTQYQGQMAVSLDAQAAQMVSNTSDFFQNLDTLMPGDTVSDTVYVKNQNDHAANLFFHTETPEDLSEAQMDLLKNLQLSIQVNGNSVYEGNLESTDLNEKISLGLYEKGSEGKIDFSVSMPKEDKNVYAARDTNITWVFDCGWDDGESDHYQAPKTGLEDHILKDLLLAGTCLLIGAISVLLGMRKQKN</sequence>
<evidence type="ECO:0000256" key="1">
    <source>
        <dbReference type="SAM" id="Phobius"/>
    </source>
</evidence>
<dbReference type="RefSeq" id="WP_154433047.1">
    <property type="nucleotide sequence ID" value="NZ_VUMS01000036.1"/>
</dbReference>
<keyword evidence="1" id="KW-0472">Membrane</keyword>
<dbReference type="Proteomes" id="UP000440513">
    <property type="component" value="Unassembled WGS sequence"/>
</dbReference>
<proteinExistence type="predicted"/>
<dbReference type="EMBL" id="VUMS01000036">
    <property type="protein sequence ID" value="MST67696.1"/>
    <property type="molecule type" value="Genomic_DNA"/>
</dbReference>
<evidence type="ECO:0000313" key="2">
    <source>
        <dbReference type="EMBL" id="MST67696.1"/>
    </source>
</evidence>
<protein>
    <submittedName>
        <fullName evidence="2">Uncharacterized protein</fullName>
    </submittedName>
</protein>
<reference evidence="2 3" key="1">
    <citation type="submission" date="2019-08" db="EMBL/GenBank/DDBJ databases">
        <title>In-depth cultivation of the pig gut microbiome towards novel bacterial diversity and tailored functional studies.</title>
        <authorList>
            <person name="Wylensek D."/>
            <person name="Hitch T.C.A."/>
            <person name="Clavel T."/>
        </authorList>
    </citation>
    <scope>NUCLEOTIDE SEQUENCE [LARGE SCALE GENOMIC DNA]</scope>
    <source>
        <strain evidence="2 3">BSM-380-WT-5A</strain>
    </source>
</reference>
<keyword evidence="1" id="KW-0812">Transmembrane</keyword>
<comment type="caution">
    <text evidence="2">The sequence shown here is derived from an EMBL/GenBank/DDBJ whole genome shotgun (WGS) entry which is preliminary data.</text>
</comment>
<accession>A0A7X2P568</accession>
<name>A0A7X2P568_9FIRM</name>
<dbReference type="PROSITE" id="PS51257">
    <property type="entry name" value="PROKAR_LIPOPROTEIN"/>
    <property type="match status" value="1"/>
</dbReference>
<feature type="transmembrane region" description="Helical" evidence="1">
    <location>
        <begin position="388"/>
        <end position="406"/>
    </location>
</feature>
<keyword evidence="3" id="KW-1185">Reference proteome</keyword>
<dbReference type="AlphaFoldDB" id="A0A7X2P568"/>
<gene>
    <name evidence="2" type="ORF">FYJ57_13480</name>
</gene>
<keyword evidence="1" id="KW-1133">Transmembrane helix</keyword>
<organism evidence="2 3">
    <name type="scientific">Oliverpabstia intestinalis</name>
    <dbReference type="NCBI Taxonomy" id="2606633"/>
    <lineage>
        <taxon>Bacteria</taxon>
        <taxon>Bacillati</taxon>
        <taxon>Bacillota</taxon>
        <taxon>Clostridia</taxon>
        <taxon>Lachnospirales</taxon>
        <taxon>Lachnospiraceae</taxon>
        <taxon>Oliverpabstia</taxon>
    </lineage>
</organism>